<dbReference type="RefSeq" id="WP_103789759.1">
    <property type="nucleotide sequence ID" value="NZ_PQVF01000009.1"/>
</dbReference>
<evidence type="ECO:0000313" key="5">
    <source>
        <dbReference type="EMBL" id="POY35846.1"/>
    </source>
</evidence>
<dbReference type="PANTHER" id="PTHR30524">
    <property type="entry name" value="MANNITOL-1-PHOSPHATE 5-DEHYDROGENASE"/>
    <property type="match status" value="1"/>
</dbReference>
<dbReference type="SUPFAM" id="SSF51735">
    <property type="entry name" value="NAD(P)-binding Rossmann-fold domains"/>
    <property type="match status" value="1"/>
</dbReference>
<feature type="domain" description="Mannitol dehydrogenase C-terminal" evidence="4">
    <location>
        <begin position="286"/>
        <end position="484"/>
    </location>
</feature>
<accession>A0A2S4ZZV5</accession>
<dbReference type="NCBIfam" id="NF002969">
    <property type="entry name" value="PRK03643.1"/>
    <property type="match status" value="1"/>
</dbReference>
<dbReference type="GO" id="GO:0005829">
    <property type="term" value="C:cytosol"/>
    <property type="evidence" value="ECO:0007669"/>
    <property type="project" value="TreeGrafter"/>
</dbReference>
<proteinExistence type="predicted"/>
<name>A0A2S4ZZV5_9SPHI</name>
<evidence type="ECO:0000259" key="3">
    <source>
        <dbReference type="Pfam" id="PF01232"/>
    </source>
</evidence>
<comment type="caution">
    <text evidence="5">The sequence shown here is derived from an EMBL/GenBank/DDBJ whole genome shotgun (WGS) entry which is preliminary data.</text>
</comment>
<dbReference type="Gene3D" id="1.10.1040.10">
    <property type="entry name" value="N-(1-d-carboxylethyl)-l-norvaline Dehydrogenase, domain 2"/>
    <property type="match status" value="1"/>
</dbReference>
<reference evidence="5 6" key="1">
    <citation type="submission" date="2018-01" db="EMBL/GenBank/DDBJ databases">
        <authorList>
            <person name="Gaut B.S."/>
            <person name="Morton B.R."/>
            <person name="Clegg M.T."/>
            <person name="Duvall M.R."/>
        </authorList>
    </citation>
    <scope>NUCLEOTIDE SEQUENCE [LARGE SCALE GENOMIC DNA]</scope>
    <source>
        <strain evidence="5 6">HR-AV</strain>
    </source>
</reference>
<keyword evidence="1" id="KW-0560">Oxidoreductase</keyword>
<dbReference type="InterPro" id="IPR008927">
    <property type="entry name" value="6-PGluconate_DH-like_C_sf"/>
</dbReference>
<evidence type="ECO:0000313" key="6">
    <source>
        <dbReference type="Proteomes" id="UP000236893"/>
    </source>
</evidence>
<feature type="domain" description="Mannitol dehydrogenase N-terminal" evidence="3">
    <location>
        <begin position="30"/>
        <end position="271"/>
    </location>
</feature>
<dbReference type="InterPro" id="IPR013328">
    <property type="entry name" value="6PGD_dom2"/>
</dbReference>
<dbReference type="OrthoDB" id="9768714at2"/>
<dbReference type="AlphaFoldDB" id="A0A2S4ZZV5"/>
<keyword evidence="2" id="KW-0520">NAD</keyword>
<dbReference type="InterPro" id="IPR036291">
    <property type="entry name" value="NAD(P)-bd_dom_sf"/>
</dbReference>
<dbReference type="Pfam" id="PF08125">
    <property type="entry name" value="Mannitol_dh_C"/>
    <property type="match status" value="1"/>
</dbReference>
<dbReference type="SUPFAM" id="SSF48179">
    <property type="entry name" value="6-phosphogluconate dehydrogenase C-terminal domain-like"/>
    <property type="match status" value="1"/>
</dbReference>
<dbReference type="GO" id="GO:0008926">
    <property type="term" value="F:mannitol-1-phosphate 5-dehydrogenase activity"/>
    <property type="evidence" value="ECO:0007669"/>
    <property type="project" value="TreeGrafter"/>
</dbReference>
<evidence type="ECO:0000256" key="2">
    <source>
        <dbReference type="ARBA" id="ARBA00023027"/>
    </source>
</evidence>
<dbReference type="Pfam" id="PF01232">
    <property type="entry name" value="Mannitol_dh"/>
    <property type="match status" value="1"/>
</dbReference>
<protein>
    <submittedName>
        <fullName evidence="5">Altronate oxidoreductase</fullName>
    </submittedName>
</protein>
<dbReference type="EMBL" id="PQVF01000009">
    <property type="protein sequence ID" value="POY35846.1"/>
    <property type="molecule type" value="Genomic_DNA"/>
</dbReference>
<dbReference type="InterPro" id="IPR013118">
    <property type="entry name" value="Mannitol_DH_C"/>
</dbReference>
<dbReference type="Gene3D" id="3.40.50.720">
    <property type="entry name" value="NAD(P)-binding Rossmann-like Domain"/>
    <property type="match status" value="1"/>
</dbReference>
<evidence type="ECO:0000259" key="4">
    <source>
        <dbReference type="Pfam" id="PF08125"/>
    </source>
</evidence>
<sequence>MNLSQQNLTHISPESSLSIPEQTTFQLPEKVLQFGTGVLLRGLPDYFIDKANRMGLFNGRIVVVKSTSTGDTAAFEAQDNLYTLCVRGIENNVLIEENIINTAISRVIAANSQWNEVLAFAESPDLGFVFSNTTEIGIQLQEDNIHANPPSSFPGKLLAVLLRRYQFYKGDRSKGLIILPAELISDNGSKLKEIVVTLAQKHDLGEAFISWLTGANTFCNTLVDRIIPGKPDAKTNAALNAELGYKDDLLSIAESYRLWAIEGDERLAAKLTFAAADEGVIITPDINLHSELKLRLLNGTHTLSCAVAYLAGFDTVKQAMNNPDIEHFISSLMKDEIGPAIPYPVSPIQVNDFANRVLDRFRNPHIKHNWLSISMNYTLKLRARVLPLLLQHYDFSNAVPEAMALSFAAYLKFMNTDECVDGKYYATCNHKKYAVNDPWAQYFYQQWKSDAFVTTVLNNESLWGTDLTKLKGFADRVQEYYEQINNNGIMSAIQTVKPANLPA</sequence>
<dbReference type="GO" id="GO:0019592">
    <property type="term" value="P:mannitol catabolic process"/>
    <property type="evidence" value="ECO:0007669"/>
    <property type="project" value="TreeGrafter"/>
</dbReference>
<keyword evidence="6" id="KW-1185">Reference proteome</keyword>
<gene>
    <name evidence="5" type="ORF">C3K47_13935</name>
</gene>
<evidence type="ECO:0000256" key="1">
    <source>
        <dbReference type="ARBA" id="ARBA00023002"/>
    </source>
</evidence>
<dbReference type="PANTHER" id="PTHR30524:SF0">
    <property type="entry name" value="ALTRONATE OXIDOREDUCTASE-RELATED"/>
    <property type="match status" value="1"/>
</dbReference>
<dbReference type="Proteomes" id="UP000236893">
    <property type="component" value="Unassembled WGS sequence"/>
</dbReference>
<dbReference type="InterPro" id="IPR013131">
    <property type="entry name" value="Mannitol_DH_N"/>
</dbReference>
<organism evidence="5 6">
    <name type="scientific">Solitalea longa</name>
    <dbReference type="NCBI Taxonomy" id="2079460"/>
    <lineage>
        <taxon>Bacteria</taxon>
        <taxon>Pseudomonadati</taxon>
        <taxon>Bacteroidota</taxon>
        <taxon>Sphingobacteriia</taxon>
        <taxon>Sphingobacteriales</taxon>
        <taxon>Sphingobacteriaceae</taxon>
        <taxon>Solitalea</taxon>
    </lineage>
</organism>